<organism evidence="2 3">
    <name type="scientific">Sutcliffiella tianshenii</name>
    <dbReference type="NCBI Taxonomy" id="1463404"/>
    <lineage>
        <taxon>Bacteria</taxon>
        <taxon>Bacillati</taxon>
        <taxon>Bacillota</taxon>
        <taxon>Bacilli</taxon>
        <taxon>Bacillales</taxon>
        <taxon>Bacillaceae</taxon>
        <taxon>Sutcliffiella</taxon>
    </lineage>
</organism>
<feature type="domain" description="DUF4935" evidence="1">
    <location>
        <begin position="3"/>
        <end position="168"/>
    </location>
</feature>
<dbReference type="Pfam" id="PF16289">
    <property type="entry name" value="PIN_12"/>
    <property type="match status" value="1"/>
</dbReference>
<gene>
    <name evidence="2" type="ORF">JOC95_001886</name>
</gene>
<evidence type="ECO:0000259" key="1">
    <source>
        <dbReference type="Pfam" id="PF16289"/>
    </source>
</evidence>
<dbReference type="EMBL" id="JAFBED010000003">
    <property type="protein sequence ID" value="MBM7620034.1"/>
    <property type="molecule type" value="Genomic_DNA"/>
</dbReference>
<dbReference type="Proteomes" id="UP000737402">
    <property type="component" value="Unassembled WGS sequence"/>
</dbReference>
<evidence type="ECO:0000313" key="2">
    <source>
        <dbReference type="EMBL" id="MBM7620034.1"/>
    </source>
</evidence>
<evidence type="ECO:0000313" key="3">
    <source>
        <dbReference type="Proteomes" id="UP000737402"/>
    </source>
</evidence>
<comment type="caution">
    <text evidence="2">The sequence shown here is derived from an EMBL/GenBank/DDBJ whole genome shotgun (WGS) entry which is preliminary data.</text>
</comment>
<keyword evidence="3" id="KW-1185">Reference proteome</keyword>
<protein>
    <submittedName>
        <fullName evidence="2">Nucleic acid-binding protein</fullName>
    </submittedName>
</protein>
<dbReference type="InterPro" id="IPR032557">
    <property type="entry name" value="DUF4935"/>
</dbReference>
<proteinExistence type="predicted"/>
<sequence length="350" mass="41281">MDVFLDSNVSYTDPFMKEVIFNRLLLELSEHEHINLFVSEVVRDEMINNFRQQLVKQYETIKTSEKKIVKLLHHKEDKPIEYNRTVEDYVEQLDRYLQELEDYQVIEVVPYPHDLLPELVKRSISRSKPFSDNKQEFRDAIIWLSYVEFAKKHNLEKCYLITANSNDFLQNGKLHPDLAKDSTAFTVFKDAQTFINQSEEVKKLQKTLEVEKWADAKQITKNPGQILELIEKQQFETVYDACDSFFTNHGDSMSVKFDTYDTVWLELYGIEFKEINNVEVEVVLDHVIVTGYLTVEAMFEVKDRNPMYEPGDEEYFELGSDEKTLSINFSLTIDQDMEIEDLDINEIEVD</sequence>
<reference evidence="2 3" key="1">
    <citation type="submission" date="2021-01" db="EMBL/GenBank/DDBJ databases">
        <title>Genomic Encyclopedia of Type Strains, Phase IV (KMG-IV): sequencing the most valuable type-strain genomes for metagenomic binning, comparative biology and taxonomic classification.</title>
        <authorList>
            <person name="Goeker M."/>
        </authorList>
    </citation>
    <scope>NUCLEOTIDE SEQUENCE [LARGE SCALE GENOMIC DNA]</scope>
    <source>
        <strain evidence="2 3">DSM 25879</strain>
    </source>
</reference>
<dbReference type="RefSeq" id="WP_204415374.1">
    <property type="nucleotide sequence ID" value="NZ_JAFBED010000003.1"/>
</dbReference>
<accession>A0ABS2NZI7</accession>
<name>A0ABS2NZI7_9BACI</name>